<reference evidence="3 4" key="1">
    <citation type="submission" date="2010-10" db="EMBL/GenBank/DDBJ databases">
        <authorList>
            <consortium name="The Broad Institute Genome Sequencing Platform"/>
            <person name="Ward D."/>
            <person name="Earl A."/>
            <person name="Feldgarden M."/>
            <person name="Young S.K."/>
            <person name="Gargeya S."/>
            <person name="Zeng Q."/>
            <person name="Alvarado L."/>
            <person name="Berlin A."/>
            <person name="Bochicchio J."/>
            <person name="Chapman S.B."/>
            <person name="Chen Z."/>
            <person name="Freedman E."/>
            <person name="Gellesch M."/>
            <person name="Goldberg J."/>
            <person name="Griggs A."/>
            <person name="Gujja S."/>
            <person name="Heilman E."/>
            <person name="Heiman D."/>
            <person name="Howarth C."/>
            <person name="Mehta T."/>
            <person name="Neiman D."/>
            <person name="Pearson M."/>
            <person name="Roberts A."/>
            <person name="Saif S."/>
            <person name="Shea T."/>
            <person name="Shenoy N."/>
            <person name="Sisk P."/>
            <person name="Stolte C."/>
            <person name="Sykes S."/>
            <person name="White J."/>
            <person name="Yandava C."/>
            <person name="Allen-Vercoe E."/>
            <person name="Sibley C."/>
            <person name="Ambrose C.E."/>
            <person name="Strauss J."/>
            <person name="Daigneault M."/>
            <person name="Haas B."/>
            <person name="Nusbaum C."/>
            <person name="Birren B."/>
        </authorList>
    </citation>
    <scope>NUCLEOTIDE SEQUENCE [LARGE SCALE GENOMIC DNA]</scope>
    <source>
        <strain evidence="3 4">3_1_6</strain>
    </source>
</reference>
<dbReference type="STRING" id="563192.HMPREF0179_00429"/>
<accession>E5Y2L8</accession>
<evidence type="ECO:0000256" key="1">
    <source>
        <dbReference type="ARBA" id="ARBA00006056"/>
    </source>
</evidence>
<dbReference type="PANTHER" id="PTHR11091">
    <property type="entry name" value="OXIDOREDUCTASE-RELATED"/>
    <property type="match status" value="1"/>
</dbReference>
<dbReference type="InterPro" id="IPR043144">
    <property type="entry name" value="Mal/L-sulf/L-lact_DH-like_ah"/>
</dbReference>
<dbReference type="InterPro" id="IPR003767">
    <property type="entry name" value="Malate/L-lactate_DH-like"/>
</dbReference>
<comment type="similarity">
    <text evidence="1">Belongs to the LDH2/MDH2 oxidoreductase family.</text>
</comment>
<dbReference type="InterPro" id="IPR036111">
    <property type="entry name" value="Mal/L-sulfo/L-lacto_DH-like_sf"/>
</dbReference>
<dbReference type="PANTHER" id="PTHR11091:SF0">
    <property type="entry name" value="MALATE DEHYDROGENASE"/>
    <property type="match status" value="1"/>
</dbReference>
<dbReference type="OrthoDB" id="924592at2"/>
<dbReference type="Gene3D" id="3.30.1370.60">
    <property type="entry name" value="Hypothetical oxidoreductase yiak, domain 2"/>
    <property type="match status" value="1"/>
</dbReference>
<dbReference type="eggNOG" id="COG2055">
    <property type="taxonomic scope" value="Bacteria"/>
</dbReference>
<reference evidence="3 4" key="2">
    <citation type="submission" date="2013-04" db="EMBL/GenBank/DDBJ databases">
        <title>The Genome Sequence of Bilophila wadsworthia 3_1_6.</title>
        <authorList>
            <consortium name="The Broad Institute Genomics Platform"/>
            <person name="Earl A."/>
            <person name="Ward D."/>
            <person name="Feldgarden M."/>
            <person name="Gevers D."/>
            <person name="Sibley C."/>
            <person name="Strauss J."/>
            <person name="Allen-Vercoe E."/>
            <person name="Walker B."/>
            <person name="Young S."/>
            <person name="Zeng Q."/>
            <person name="Gargeya S."/>
            <person name="Fitzgerald M."/>
            <person name="Haas B."/>
            <person name="Abouelleil A."/>
            <person name="Allen A.W."/>
            <person name="Alvarado L."/>
            <person name="Arachchi H.M."/>
            <person name="Berlin A.M."/>
            <person name="Chapman S.B."/>
            <person name="Gainer-Dewar J."/>
            <person name="Goldberg J."/>
            <person name="Griggs A."/>
            <person name="Gujja S."/>
            <person name="Hansen M."/>
            <person name="Howarth C."/>
            <person name="Imamovic A."/>
            <person name="Ireland A."/>
            <person name="Larimer J."/>
            <person name="McCowan C."/>
            <person name="Murphy C."/>
            <person name="Pearson M."/>
            <person name="Poon T.W."/>
            <person name="Priest M."/>
            <person name="Roberts A."/>
            <person name="Saif S."/>
            <person name="Shea T."/>
            <person name="Sisk P."/>
            <person name="Sykes S."/>
            <person name="Wortman J."/>
            <person name="Nusbaum C."/>
            <person name="Birren B."/>
        </authorList>
    </citation>
    <scope>NUCLEOTIDE SEQUENCE [LARGE SCALE GENOMIC DNA]</scope>
    <source>
        <strain evidence="3 4">3_1_6</strain>
    </source>
</reference>
<evidence type="ECO:0000313" key="3">
    <source>
        <dbReference type="EMBL" id="EFV45808.1"/>
    </source>
</evidence>
<dbReference type="Gene3D" id="1.10.1530.10">
    <property type="match status" value="1"/>
</dbReference>
<evidence type="ECO:0008006" key="5">
    <source>
        <dbReference type="Google" id="ProtNLM"/>
    </source>
</evidence>
<dbReference type="Pfam" id="PF02615">
    <property type="entry name" value="Ldh_2"/>
    <property type="match status" value="1"/>
</dbReference>
<dbReference type="GO" id="GO:0016491">
    <property type="term" value="F:oxidoreductase activity"/>
    <property type="evidence" value="ECO:0007669"/>
    <property type="project" value="UniProtKB-KW"/>
</dbReference>
<dbReference type="InterPro" id="IPR043143">
    <property type="entry name" value="Mal/L-sulf/L-lact_DH-like_NADP"/>
</dbReference>
<dbReference type="SUPFAM" id="SSF89733">
    <property type="entry name" value="L-sulfolactate dehydrogenase-like"/>
    <property type="match status" value="1"/>
</dbReference>
<evidence type="ECO:0000256" key="2">
    <source>
        <dbReference type="ARBA" id="ARBA00023002"/>
    </source>
</evidence>
<protein>
    <recommendedName>
        <fullName evidence="5">(2R)-3-sulfolactate dehydrogenase (NADP+)</fullName>
    </recommendedName>
</protein>
<keyword evidence="4" id="KW-1185">Reference proteome</keyword>
<dbReference type="EMBL" id="ADCP02000002">
    <property type="protein sequence ID" value="EFV45808.1"/>
    <property type="molecule type" value="Genomic_DNA"/>
</dbReference>
<organism evidence="3 4">
    <name type="scientific">Bilophila wadsworthia (strain 3_1_6)</name>
    <dbReference type="NCBI Taxonomy" id="563192"/>
    <lineage>
        <taxon>Bacteria</taxon>
        <taxon>Pseudomonadati</taxon>
        <taxon>Thermodesulfobacteriota</taxon>
        <taxon>Desulfovibrionia</taxon>
        <taxon>Desulfovibrionales</taxon>
        <taxon>Desulfovibrionaceae</taxon>
        <taxon>Bilophila</taxon>
    </lineage>
</organism>
<dbReference type="Proteomes" id="UP000006034">
    <property type="component" value="Unassembled WGS sequence"/>
</dbReference>
<evidence type="ECO:0000313" key="4">
    <source>
        <dbReference type="Proteomes" id="UP000006034"/>
    </source>
</evidence>
<gene>
    <name evidence="3" type="ORF">HMPREF0179_00429</name>
</gene>
<proteinExistence type="inferred from homology"/>
<comment type="caution">
    <text evidence="3">The sequence shown here is derived from an EMBL/GenBank/DDBJ whole genome shotgun (WGS) entry which is preliminary data.</text>
</comment>
<dbReference type="GeneID" id="78086795"/>
<dbReference type="HOGENOM" id="CLU_040452_0_0_7"/>
<dbReference type="RefSeq" id="WP_005024611.1">
    <property type="nucleotide sequence ID" value="NZ_KE150239.1"/>
</dbReference>
<name>E5Y2L8_BILW3</name>
<dbReference type="AlphaFoldDB" id="E5Y2L8"/>
<sequence length="332" mass="34669">MILTPEQLQDLGMAVFREAGVPEESAASVVEALVRAELDGLPSHGFSRIPFYVDQALSGKVKARAIPLVRQPAPAAVLVDAGNGFAFPAILAGLEKAIPLARGNGVSVLGVTRSHHCGVVGLYAERIAEAGLISLIFSNTPAAMAPWNGSKASFGTNPLAFGCPREGKHPLVIDMSLSKVARGKIMGAKQRGEAIPEGWALDAAGRATTDPVAALGGTMIPVGDAKGAALALMVEILSATLTGANHAYEASSFFEPTGSAPGIGQTFILLDPKPLNPDFSARLEALCGHLLGQEGVRLPGERRFMLRERNRVSGVNLPEALYNDLRKRAGVA</sequence>
<keyword evidence="2" id="KW-0560">Oxidoreductase</keyword>